<dbReference type="Gene3D" id="2.60.120.260">
    <property type="entry name" value="Galactose-binding domain-like"/>
    <property type="match status" value="1"/>
</dbReference>
<dbReference type="InterPro" id="IPR000421">
    <property type="entry name" value="FA58C"/>
</dbReference>
<sequence>MKNQKVKKSNYQKFIKMDFKRISFLLFAIVVMSFITSCDKDDTVNLPVTTTGEVTDITGQDAVVSGSVTSNGGSKILAMGVCFTTEDREPTVADNFAEVGEFTLDGILEKDWNYSATLKGLAVKTAYKARAYASNEAGTAYGETISFTSKAGKTFHTLRDDMIDTFTQEGSEGPKEALIDDNFDTYWHSAWSDGVAPLPHHIQITFDEAKNIGGFQFWTRSTSNRGNDPVKFDVQTSTNGTDYTTVWTSETIETQPRPADNTISLDKNYSSKYFRIRVLDTRTTGLTHTTISEIKVFDDGMLPY</sequence>
<dbReference type="OrthoDB" id="1001598at2"/>
<dbReference type="EMBL" id="SAXA01000007">
    <property type="protein sequence ID" value="RXQ94539.1"/>
    <property type="molecule type" value="Genomic_DNA"/>
</dbReference>
<reference evidence="3 4" key="1">
    <citation type="submission" date="2019-01" db="EMBL/GenBank/DDBJ databases">
        <title>Ancylomarina salipaludis sp. nov., isolated from a salt marsh.</title>
        <authorList>
            <person name="Yoon J.-H."/>
        </authorList>
    </citation>
    <scope>NUCLEOTIDE SEQUENCE [LARGE SCALE GENOMIC DNA]</scope>
    <source>
        <strain evidence="3 4">SHSM-M15</strain>
    </source>
</reference>
<accession>A0A4Q1JMN1</accession>
<protein>
    <submittedName>
        <fullName evidence="3">Discoidin domain-containing protein</fullName>
    </submittedName>
</protein>
<dbReference type="AlphaFoldDB" id="A0A4Q1JMN1"/>
<dbReference type="PROSITE" id="PS51284">
    <property type="entry name" value="DOC"/>
    <property type="match status" value="1"/>
</dbReference>
<evidence type="ECO:0000313" key="4">
    <source>
        <dbReference type="Proteomes" id="UP000289703"/>
    </source>
</evidence>
<evidence type="ECO:0000313" key="3">
    <source>
        <dbReference type="EMBL" id="RXQ94539.1"/>
    </source>
</evidence>
<evidence type="ECO:0000259" key="1">
    <source>
        <dbReference type="PROSITE" id="PS50022"/>
    </source>
</evidence>
<dbReference type="PROSITE" id="PS50022">
    <property type="entry name" value="FA58C_3"/>
    <property type="match status" value="1"/>
</dbReference>
<organism evidence="3 4">
    <name type="scientific">Ancylomarina salipaludis</name>
    <dbReference type="NCBI Taxonomy" id="2501299"/>
    <lineage>
        <taxon>Bacteria</taxon>
        <taxon>Pseudomonadati</taxon>
        <taxon>Bacteroidota</taxon>
        <taxon>Bacteroidia</taxon>
        <taxon>Marinilabiliales</taxon>
        <taxon>Marinifilaceae</taxon>
        <taxon>Ancylomarina</taxon>
    </lineage>
</organism>
<keyword evidence="4" id="KW-1185">Reference proteome</keyword>
<dbReference type="InterPro" id="IPR008979">
    <property type="entry name" value="Galactose-bd-like_sf"/>
</dbReference>
<evidence type="ECO:0000259" key="2">
    <source>
        <dbReference type="PROSITE" id="PS51284"/>
    </source>
</evidence>
<comment type="caution">
    <text evidence="3">The sequence shown here is derived from an EMBL/GenBank/DDBJ whole genome shotgun (WGS) entry which is preliminary data.</text>
</comment>
<dbReference type="InterPro" id="IPR004939">
    <property type="entry name" value="APC_su10/DOC_dom"/>
</dbReference>
<feature type="domain" description="DOC" evidence="2">
    <location>
        <begin position="136"/>
        <end position="304"/>
    </location>
</feature>
<dbReference type="Pfam" id="PF00754">
    <property type="entry name" value="F5_F8_type_C"/>
    <property type="match status" value="1"/>
</dbReference>
<feature type="domain" description="F5/8 type C" evidence="1">
    <location>
        <begin position="146"/>
        <end position="299"/>
    </location>
</feature>
<gene>
    <name evidence="3" type="ORF">EO244_09685</name>
</gene>
<proteinExistence type="predicted"/>
<name>A0A4Q1JMN1_9BACT</name>
<dbReference type="Proteomes" id="UP000289703">
    <property type="component" value="Unassembled WGS sequence"/>
</dbReference>
<dbReference type="SUPFAM" id="SSF49785">
    <property type="entry name" value="Galactose-binding domain-like"/>
    <property type="match status" value="1"/>
</dbReference>
<dbReference type="RefSeq" id="WP_129254466.1">
    <property type="nucleotide sequence ID" value="NZ_SAXA01000007.1"/>
</dbReference>